<protein>
    <submittedName>
        <fullName evidence="7">Integrin-linked kinase-associated serine/threonine phosphatase 2C-like</fullName>
    </submittedName>
</protein>
<keyword evidence="7" id="KW-0418">Kinase</keyword>
<evidence type="ECO:0000256" key="2">
    <source>
        <dbReference type="ARBA" id="ARBA00022801"/>
    </source>
</evidence>
<dbReference type="SMART" id="SM00332">
    <property type="entry name" value="PP2Cc"/>
    <property type="match status" value="1"/>
</dbReference>
<comment type="similarity">
    <text evidence="4">Belongs to the PP2C family.</text>
</comment>
<keyword evidence="2 4" id="KW-0378">Hydrolase</keyword>
<reference evidence="7" key="1">
    <citation type="submission" date="2017-11" db="EMBL/GenBank/DDBJ databases">
        <title>The sensing device of the deep-sea amphipod.</title>
        <authorList>
            <person name="Kobayashi H."/>
            <person name="Nagahama T."/>
            <person name="Arai W."/>
            <person name="Sasagawa Y."/>
            <person name="Umeda M."/>
            <person name="Hayashi T."/>
            <person name="Nikaido I."/>
            <person name="Watanabe H."/>
            <person name="Oguri K."/>
            <person name="Kitazato H."/>
            <person name="Fujioka K."/>
            <person name="Kido Y."/>
            <person name="Takami H."/>
        </authorList>
    </citation>
    <scope>NUCLEOTIDE SEQUENCE</scope>
    <source>
        <tissue evidence="7">Whole body</tissue>
    </source>
</reference>
<keyword evidence="7" id="KW-0401">Integrin</keyword>
<keyword evidence="1" id="KW-0479">Metal-binding</keyword>
<dbReference type="EMBL" id="IACT01007736">
    <property type="protein sequence ID" value="LAC26849.1"/>
    <property type="molecule type" value="mRNA"/>
</dbReference>
<evidence type="ECO:0000256" key="3">
    <source>
        <dbReference type="ARBA" id="ARBA00022912"/>
    </source>
</evidence>
<dbReference type="InterPro" id="IPR036457">
    <property type="entry name" value="PPM-type-like_dom_sf"/>
</dbReference>
<evidence type="ECO:0000259" key="6">
    <source>
        <dbReference type="PROSITE" id="PS51746"/>
    </source>
</evidence>
<evidence type="ECO:0000313" key="7">
    <source>
        <dbReference type="EMBL" id="LAC26849.1"/>
    </source>
</evidence>
<feature type="compositionally biased region" description="Polar residues" evidence="5">
    <location>
        <begin position="18"/>
        <end position="28"/>
    </location>
</feature>
<keyword evidence="3 4" id="KW-0904">Protein phosphatase</keyword>
<dbReference type="GO" id="GO:0046872">
    <property type="term" value="F:metal ion binding"/>
    <property type="evidence" value="ECO:0007669"/>
    <property type="project" value="UniProtKB-KW"/>
</dbReference>
<name>A0A6A7G8P3_9CRUS</name>
<evidence type="ECO:0000256" key="4">
    <source>
        <dbReference type="RuleBase" id="RU003465"/>
    </source>
</evidence>
<dbReference type="SUPFAM" id="SSF81606">
    <property type="entry name" value="PP2C-like"/>
    <property type="match status" value="1"/>
</dbReference>
<dbReference type="PROSITE" id="PS51746">
    <property type="entry name" value="PPM_2"/>
    <property type="match status" value="1"/>
</dbReference>
<dbReference type="GO" id="GO:0004722">
    <property type="term" value="F:protein serine/threonine phosphatase activity"/>
    <property type="evidence" value="ECO:0007669"/>
    <property type="project" value="InterPro"/>
</dbReference>
<organism evidence="7">
    <name type="scientific">Hirondellea gigas</name>
    <dbReference type="NCBI Taxonomy" id="1518452"/>
    <lineage>
        <taxon>Eukaryota</taxon>
        <taxon>Metazoa</taxon>
        <taxon>Ecdysozoa</taxon>
        <taxon>Arthropoda</taxon>
        <taxon>Crustacea</taxon>
        <taxon>Multicrustacea</taxon>
        <taxon>Malacostraca</taxon>
        <taxon>Eumalacostraca</taxon>
        <taxon>Peracarida</taxon>
        <taxon>Amphipoda</taxon>
        <taxon>Amphilochidea</taxon>
        <taxon>Lysianassida</taxon>
        <taxon>Lysianassidira</taxon>
        <taxon>Lysianassoidea</taxon>
        <taxon>Lysianassidae</taxon>
        <taxon>Hirondellea</taxon>
    </lineage>
</organism>
<sequence>MDKRNRDDSNPSLFADLPTSSVADSSGESSKRRRIDDKTLQSSEENDSKHQKLTNSVLSLSELTYDVSKLSKFQIASFSDKGKKPHMEDRKVVFADLSTAADRDQFAPFRKQRYALFAIYDGHGGGEASEFLQTNLHRNLIEELISCKDFSVDGEESSKLHQDYIRNAFTGSFRRTDKELLDHLKLIVRQSGSTGVVCMIVGQTVWTANVGDSKAVLARLRKSGKIKGVSLSKDHHPILLSERKRIDKSGGFVRDGRVLGRLEVSRSFGDPSFKSFGVVSTPYISRVELSSDDQFLIIGCDGLWSHFPVQDAVDFVYETINHYSKPDIKTICRKLVREAVMERGAPDNVTAILVILDHQ</sequence>
<dbReference type="PROSITE" id="PS01032">
    <property type="entry name" value="PPM_1"/>
    <property type="match status" value="1"/>
</dbReference>
<accession>A0A6A7G8P3</accession>
<feature type="region of interest" description="Disordered" evidence="5">
    <location>
        <begin position="1"/>
        <end position="52"/>
    </location>
</feature>
<evidence type="ECO:0000256" key="1">
    <source>
        <dbReference type="ARBA" id="ARBA00022723"/>
    </source>
</evidence>
<dbReference type="InterPro" id="IPR000222">
    <property type="entry name" value="PP2C_BS"/>
</dbReference>
<dbReference type="InterPro" id="IPR001932">
    <property type="entry name" value="PPM-type_phosphatase-like_dom"/>
</dbReference>
<dbReference type="PANTHER" id="PTHR47992">
    <property type="entry name" value="PROTEIN PHOSPHATASE"/>
    <property type="match status" value="1"/>
</dbReference>
<keyword evidence="7" id="KW-0808">Transferase</keyword>
<dbReference type="GO" id="GO:0007229">
    <property type="term" value="P:integrin-mediated signaling pathway"/>
    <property type="evidence" value="ECO:0007669"/>
    <property type="project" value="UniProtKB-KW"/>
</dbReference>
<dbReference type="InterPro" id="IPR015655">
    <property type="entry name" value="PP2C"/>
</dbReference>
<dbReference type="AlphaFoldDB" id="A0A6A7G8P3"/>
<feature type="domain" description="PPM-type phosphatase" evidence="6">
    <location>
        <begin position="74"/>
        <end position="356"/>
    </location>
</feature>
<dbReference type="GO" id="GO:0016301">
    <property type="term" value="F:kinase activity"/>
    <property type="evidence" value="ECO:0007669"/>
    <property type="project" value="UniProtKB-KW"/>
</dbReference>
<dbReference type="CDD" id="cd00143">
    <property type="entry name" value="PP2Cc"/>
    <property type="match status" value="1"/>
</dbReference>
<dbReference type="Pfam" id="PF00481">
    <property type="entry name" value="PP2C"/>
    <property type="match status" value="1"/>
</dbReference>
<proteinExistence type="evidence at transcript level"/>
<dbReference type="Gene3D" id="3.60.40.10">
    <property type="entry name" value="PPM-type phosphatase domain"/>
    <property type="match status" value="1"/>
</dbReference>
<evidence type="ECO:0000256" key="5">
    <source>
        <dbReference type="SAM" id="MobiDB-lite"/>
    </source>
</evidence>